<evidence type="ECO:0000256" key="7">
    <source>
        <dbReference type="ARBA" id="ARBA00022723"/>
    </source>
</evidence>
<dbReference type="GO" id="GO:0046872">
    <property type="term" value="F:metal ion binding"/>
    <property type="evidence" value="ECO:0007669"/>
    <property type="project" value="UniProtKB-KW"/>
</dbReference>
<evidence type="ECO:0000256" key="10">
    <source>
        <dbReference type="ARBA" id="ARBA00023098"/>
    </source>
</evidence>
<keyword evidence="7" id="KW-0479">Metal-binding</keyword>
<evidence type="ECO:0000256" key="11">
    <source>
        <dbReference type="ARBA" id="ARBA00024535"/>
    </source>
</evidence>
<dbReference type="EC" id="3.5.1.108" evidence="4"/>
<name>A0A660SFA9_UNCW3</name>
<dbReference type="Proteomes" id="UP000268469">
    <property type="component" value="Unassembled WGS sequence"/>
</dbReference>
<dbReference type="PANTHER" id="PTHR33694:SF1">
    <property type="entry name" value="UDP-3-O-ACYL-N-ACETYLGLUCOSAMINE DEACETYLASE 1, MITOCHONDRIAL-RELATED"/>
    <property type="match status" value="1"/>
</dbReference>
<evidence type="ECO:0000256" key="6">
    <source>
        <dbReference type="ARBA" id="ARBA00022556"/>
    </source>
</evidence>
<dbReference type="PANTHER" id="PTHR33694">
    <property type="entry name" value="UDP-3-O-ACYL-N-ACETYLGLUCOSAMINE DEACETYLASE 1, MITOCHONDRIAL-RELATED"/>
    <property type="match status" value="1"/>
</dbReference>
<dbReference type="EMBL" id="QNBE01000098">
    <property type="protein sequence ID" value="RKX69222.1"/>
    <property type="molecule type" value="Genomic_DNA"/>
</dbReference>
<comment type="pathway">
    <text evidence="3">Glycolipid biosynthesis; lipid IV(A) biosynthesis; lipid IV(A) from (3R)-3-hydroxytetradecanoyl-[acyl-carrier-protein] and UDP-N-acetyl-alpha-D-glucosamine: step 2/6.</text>
</comment>
<evidence type="ECO:0000256" key="9">
    <source>
        <dbReference type="ARBA" id="ARBA00022833"/>
    </source>
</evidence>
<evidence type="ECO:0000256" key="3">
    <source>
        <dbReference type="ARBA" id="ARBA00005002"/>
    </source>
</evidence>
<evidence type="ECO:0000256" key="4">
    <source>
        <dbReference type="ARBA" id="ARBA00012745"/>
    </source>
</evidence>
<dbReference type="InterPro" id="IPR011334">
    <property type="entry name" value="UDP-acyl_GlcNac_deAcase_C"/>
</dbReference>
<evidence type="ECO:0000256" key="2">
    <source>
        <dbReference type="ARBA" id="ARBA00002923"/>
    </source>
</evidence>
<proteinExistence type="predicted"/>
<dbReference type="AlphaFoldDB" id="A0A660SFA9"/>
<dbReference type="GO" id="GO:0009245">
    <property type="term" value="P:lipid A biosynthetic process"/>
    <property type="evidence" value="ECO:0007669"/>
    <property type="project" value="UniProtKB-KW"/>
</dbReference>
<dbReference type="InterPro" id="IPR015870">
    <property type="entry name" value="UDP-acyl_N-AcGlcN_deAcase_N"/>
</dbReference>
<comment type="caution">
    <text evidence="12">The sequence shown here is derived from an EMBL/GenBank/DDBJ whole genome shotgun (WGS) entry which is preliminary data.</text>
</comment>
<comment type="cofactor">
    <cofactor evidence="1">
        <name>Zn(2+)</name>
        <dbReference type="ChEBI" id="CHEBI:29105"/>
    </cofactor>
</comment>
<organism evidence="12 13">
    <name type="scientific">candidate division WOR-3 bacterium</name>
    <dbReference type="NCBI Taxonomy" id="2052148"/>
    <lineage>
        <taxon>Bacteria</taxon>
        <taxon>Bacteria division WOR-3</taxon>
    </lineage>
</organism>
<evidence type="ECO:0000256" key="5">
    <source>
        <dbReference type="ARBA" id="ARBA00022516"/>
    </source>
</evidence>
<dbReference type="UniPathway" id="UPA00359">
    <property type="reaction ID" value="UER00478"/>
</dbReference>
<dbReference type="GO" id="GO:0016020">
    <property type="term" value="C:membrane"/>
    <property type="evidence" value="ECO:0007669"/>
    <property type="project" value="GOC"/>
</dbReference>
<evidence type="ECO:0000256" key="1">
    <source>
        <dbReference type="ARBA" id="ARBA00001947"/>
    </source>
</evidence>
<dbReference type="GO" id="GO:0103117">
    <property type="term" value="F:UDP-3-O-acyl-N-acetylglucosamine deacetylase activity"/>
    <property type="evidence" value="ECO:0007669"/>
    <property type="project" value="UniProtKB-EC"/>
</dbReference>
<evidence type="ECO:0000313" key="13">
    <source>
        <dbReference type="Proteomes" id="UP000268469"/>
    </source>
</evidence>
<dbReference type="InterPro" id="IPR004463">
    <property type="entry name" value="UDP-acyl_GlcNac_deAcase"/>
</dbReference>
<accession>A0A660SFA9</accession>
<keyword evidence="8" id="KW-0378">Hydrolase</keyword>
<keyword evidence="10" id="KW-0443">Lipid metabolism</keyword>
<sequence length="273" mass="30861">MWSVTASTTMAASGNCLLSEGLRRRTILNRGELSGPTISGEISRLIFHPYDRGIVFLNKGRRYHLSPEIVSVRDHKVSIGPVGMVEHLLAVLLGLKIDCILVEVLGRELPIFDGSAREYFRSLTGLGTYELDQPQRVFPLDEMELTYRGSRISVIPGSRLEITIIYDPHHPKLPRQNLSFSSITNLVWARTFAFVQPDDPRLTNYRFGLGITREGIRPPPRSPDEPIRHKLLDLIGDLYTLGQPFSGTILAYNPNHRLNIGLVRLQHQKGYNR</sequence>
<protein>
    <recommendedName>
        <fullName evidence="4">UDP-3-O-acyl-N-acetylglucosamine deacetylase</fullName>
        <ecNumber evidence="4">3.5.1.108</ecNumber>
    </recommendedName>
</protein>
<comment type="function">
    <text evidence="2">Catalyzes the hydrolysis of UDP-3-O-myristoyl-N-acetylglucosamine to form UDP-3-O-myristoylglucosamine and acetate, the committed step in lipid A biosynthesis.</text>
</comment>
<dbReference type="Gene3D" id="3.30.1700.10">
    <property type="entry name" value="lpxc deacetylase, domain 2"/>
    <property type="match status" value="1"/>
</dbReference>
<keyword evidence="9" id="KW-0862">Zinc</keyword>
<gene>
    <name evidence="12" type="ORF">DRP53_08870</name>
</gene>
<evidence type="ECO:0000256" key="8">
    <source>
        <dbReference type="ARBA" id="ARBA00022801"/>
    </source>
</evidence>
<dbReference type="Gene3D" id="3.30.230.20">
    <property type="entry name" value="lpxc deacetylase, domain 1"/>
    <property type="match status" value="1"/>
</dbReference>
<reference evidence="12 13" key="1">
    <citation type="submission" date="2018-06" db="EMBL/GenBank/DDBJ databases">
        <title>Extensive metabolic versatility and redundancy in microbially diverse, dynamic hydrothermal sediments.</title>
        <authorList>
            <person name="Dombrowski N."/>
            <person name="Teske A."/>
            <person name="Baker B.J."/>
        </authorList>
    </citation>
    <scope>NUCLEOTIDE SEQUENCE [LARGE SCALE GENOMIC DNA]</scope>
    <source>
        <strain evidence="12">B36_G15</strain>
    </source>
</reference>
<keyword evidence="5" id="KW-0444">Lipid biosynthesis</keyword>
<dbReference type="SUPFAM" id="SSF54211">
    <property type="entry name" value="Ribosomal protein S5 domain 2-like"/>
    <property type="match status" value="2"/>
</dbReference>
<comment type="catalytic activity">
    <reaction evidence="11">
        <text>a UDP-3-O-[(3R)-3-hydroxyacyl]-N-acetyl-alpha-D-glucosamine + H2O = a UDP-3-O-[(3R)-3-hydroxyacyl]-alpha-D-glucosamine + acetate</text>
        <dbReference type="Rhea" id="RHEA:67816"/>
        <dbReference type="ChEBI" id="CHEBI:15377"/>
        <dbReference type="ChEBI" id="CHEBI:30089"/>
        <dbReference type="ChEBI" id="CHEBI:137740"/>
        <dbReference type="ChEBI" id="CHEBI:173225"/>
        <dbReference type="EC" id="3.5.1.108"/>
    </reaction>
</comment>
<dbReference type="Pfam" id="PF03331">
    <property type="entry name" value="LpxC"/>
    <property type="match status" value="1"/>
</dbReference>
<evidence type="ECO:0000313" key="12">
    <source>
        <dbReference type="EMBL" id="RKX69222.1"/>
    </source>
</evidence>
<keyword evidence="6" id="KW-0441">Lipid A biosynthesis</keyword>
<dbReference type="InterPro" id="IPR020568">
    <property type="entry name" value="Ribosomal_Su5_D2-typ_SF"/>
</dbReference>